<keyword evidence="8" id="KW-0732">Signal</keyword>
<feature type="signal peptide" evidence="8">
    <location>
        <begin position="1"/>
        <end position="31"/>
    </location>
</feature>
<dbReference type="SUPFAM" id="SSF49464">
    <property type="entry name" value="Carboxypeptidase regulatory domain-like"/>
    <property type="match status" value="1"/>
</dbReference>
<dbReference type="PATRIC" id="fig|908937.9.peg.1097"/>
<dbReference type="KEGG" id="pdt:Prede_1047"/>
<dbReference type="Pfam" id="PF07715">
    <property type="entry name" value="Plug"/>
    <property type="match status" value="1"/>
</dbReference>
<evidence type="ECO:0000256" key="5">
    <source>
        <dbReference type="ARBA" id="ARBA00023136"/>
    </source>
</evidence>
<dbReference type="NCBIfam" id="TIGR04056">
    <property type="entry name" value="OMP_RagA_SusC"/>
    <property type="match status" value="1"/>
</dbReference>
<proteinExistence type="inferred from homology"/>
<dbReference type="InterPro" id="IPR036942">
    <property type="entry name" value="Beta-barrel_TonB_sf"/>
</dbReference>
<evidence type="ECO:0000313" key="11">
    <source>
        <dbReference type="Proteomes" id="UP000010862"/>
    </source>
</evidence>
<keyword evidence="5 7" id="KW-0472">Membrane</keyword>
<keyword evidence="3 7" id="KW-1134">Transmembrane beta strand</keyword>
<dbReference type="Pfam" id="PF13715">
    <property type="entry name" value="CarbopepD_reg_2"/>
    <property type="match status" value="1"/>
</dbReference>
<dbReference type="EMBL" id="CP003368">
    <property type="protein sequence ID" value="AGB28384.1"/>
    <property type="molecule type" value="Genomic_DNA"/>
</dbReference>
<dbReference type="HOGENOM" id="CLU_004317_2_0_10"/>
<keyword evidence="2 7" id="KW-0813">Transport</keyword>
<dbReference type="InterPro" id="IPR012910">
    <property type="entry name" value="Plug_dom"/>
</dbReference>
<dbReference type="InterPro" id="IPR037066">
    <property type="entry name" value="Plug_dom_sf"/>
</dbReference>
<dbReference type="GO" id="GO:0009279">
    <property type="term" value="C:cell outer membrane"/>
    <property type="evidence" value="ECO:0007669"/>
    <property type="project" value="UniProtKB-SubCell"/>
</dbReference>
<dbReference type="InterPro" id="IPR039426">
    <property type="entry name" value="TonB-dep_rcpt-like"/>
</dbReference>
<dbReference type="Gene3D" id="2.40.170.20">
    <property type="entry name" value="TonB-dependent receptor, beta-barrel domain"/>
    <property type="match status" value="1"/>
</dbReference>
<name>L0JAT8_PREDD</name>
<reference evidence="11" key="1">
    <citation type="submission" date="2012-02" db="EMBL/GenBank/DDBJ databases">
        <title>Complete sequence of chromosome 1 of Prevotella dentalis DSM 3688.</title>
        <authorList>
            <person name="Lucas S."/>
            <person name="Copeland A."/>
            <person name="Lapidus A."/>
            <person name="Glavina del Rio T."/>
            <person name="Dalin E."/>
            <person name="Tice H."/>
            <person name="Bruce D."/>
            <person name="Goodwin L."/>
            <person name="Pitluck S."/>
            <person name="Peters L."/>
            <person name="Mikhailova N."/>
            <person name="Chertkov O."/>
            <person name="Kyrpides N."/>
            <person name="Mavromatis K."/>
            <person name="Ivanova N."/>
            <person name="Brettin T."/>
            <person name="Detter J.C."/>
            <person name="Han C."/>
            <person name="Larimer F."/>
            <person name="Land M."/>
            <person name="Hauser L."/>
            <person name="Markowitz V."/>
            <person name="Cheng J.-F."/>
            <person name="Hugenholtz P."/>
            <person name="Woyke T."/>
            <person name="Wu D."/>
            <person name="Gronow S."/>
            <person name="Wellnitz S."/>
            <person name="Brambilla E."/>
            <person name="Klenk H.-P."/>
            <person name="Eisen J.A."/>
        </authorList>
    </citation>
    <scope>NUCLEOTIDE SEQUENCE [LARGE SCALE GENOMIC DNA]</scope>
    <source>
        <strain evidence="11">ATCC 49559 / DSM 3688 / JCM 13448 / NCTC 12043 / ES 2772</strain>
    </source>
</reference>
<evidence type="ECO:0000256" key="6">
    <source>
        <dbReference type="ARBA" id="ARBA00023237"/>
    </source>
</evidence>
<evidence type="ECO:0000313" key="10">
    <source>
        <dbReference type="EMBL" id="AGB28384.1"/>
    </source>
</evidence>
<evidence type="ECO:0000256" key="7">
    <source>
        <dbReference type="PROSITE-ProRule" id="PRU01360"/>
    </source>
</evidence>
<evidence type="ECO:0000256" key="3">
    <source>
        <dbReference type="ARBA" id="ARBA00022452"/>
    </source>
</evidence>
<keyword evidence="4 7" id="KW-0812">Transmembrane</keyword>
<keyword evidence="6 7" id="KW-0998">Cell outer membrane</keyword>
<organism evidence="10 11">
    <name type="scientific">Prevotella dentalis (strain ATCC 49559 / DSM 3688 / JCM 13448 / NCTC 12043 / ES 2772)</name>
    <name type="common">Mitsuokella dentalis</name>
    <dbReference type="NCBI Taxonomy" id="908937"/>
    <lineage>
        <taxon>Bacteria</taxon>
        <taxon>Pseudomonadati</taxon>
        <taxon>Bacteroidota</taxon>
        <taxon>Bacteroidia</taxon>
        <taxon>Bacteroidales</taxon>
        <taxon>Prevotellaceae</taxon>
        <taxon>Prevotella</taxon>
    </lineage>
</organism>
<dbReference type="NCBIfam" id="TIGR04057">
    <property type="entry name" value="SusC_RagA_signa"/>
    <property type="match status" value="1"/>
</dbReference>
<comment type="subcellular location">
    <subcellularLocation>
        <location evidence="1 7">Cell outer membrane</location>
        <topology evidence="1 7">Multi-pass membrane protein</topology>
    </subcellularLocation>
</comment>
<dbReference type="Proteomes" id="UP000010862">
    <property type="component" value="Chromosome 1"/>
</dbReference>
<dbReference type="Gene3D" id="2.170.130.10">
    <property type="entry name" value="TonB-dependent receptor, plug domain"/>
    <property type="match status" value="1"/>
</dbReference>
<dbReference type="Gene3D" id="2.60.40.1120">
    <property type="entry name" value="Carboxypeptidase-like, regulatory domain"/>
    <property type="match status" value="1"/>
</dbReference>
<dbReference type="AlphaFoldDB" id="L0JAT8"/>
<protein>
    <submittedName>
        <fullName evidence="10">TonB-linked outer membrane protein, SusC/RagA family</fullName>
    </submittedName>
</protein>
<evidence type="ECO:0000256" key="8">
    <source>
        <dbReference type="SAM" id="SignalP"/>
    </source>
</evidence>
<dbReference type="InterPro" id="IPR023996">
    <property type="entry name" value="TonB-dep_OMP_SusC/RagA"/>
</dbReference>
<evidence type="ECO:0000256" key="4">
    <source>
        <dbReference type="ARBA" id="ARBA00022692"/>
    </source>
</evidence>
<feature type="domain" description="TonB-dependent receptor plug" evidence="9">
    <location>
        <begin position="142"/>
        <end position="269"/>
    </location>
</feature>
<dbReference type="OrthoDB" id="9768177at2"/>
<dbReference type="SUPFAM" id="SSF56935">
    <property type="entry name" value="Porins"/>
    <property type="match status" value="1"/>
</dbReference>
<evidence type="ECO:0000256" key="2">
    <source>
        <dbReference type="ARBA" id="ARBA00022448"/>
    </source>
</evidence>
<feature type="chain" id="PRO_5003944049" evidence="8">
    <location>
        <begin position="32"/>
        <end position="1149"/>
    </location>
</feature>
<dbReference type="InterPro" id="IPR023997">
    <property type="entry name" value="TonB-dep_OMP_SusC/RagA_CS"/>
</dbReference>
<comment type="similarity">
    <text evidence="7">Belongs to the TonB-dependent receptor family.</text>
</comment>
<sequence length="1149" mass="128672">MNNYSTDRKQRRNRTAMVLLFAGLPMFYAYANFSAAPAVVPMMQQPQQNVAHGTVIDENGEPLIGVTVTIEGQKGTGTVTDLDGRFELRGVSRGAKLQITYIGYASQTVTWSGQSINIKLEPESSTISEVVVTAMGIRRKEESLTYATQQVRASELNRVQDPNLANSLEGKVAGITITPSAGGAGGASKIILRGNKSILGSSTPLIVVDGVPMTNSQHGQLSDGSFMAEGRTEGADALSMINPEDIESINVLKGANAAALYGSVAANGVLMITTKKGREGKMRIDFSSNITFDNPLTKPKIQNIYGANVLENDIAGQVSDYSWGPRLADRSSDKLTQRTPMDGDTFKYTVIGENGKPQTIRQYNDVHLRNYAADDIGDFFRTGVTANNSLALSGGTENMSSYFSYGNAHSNGMMRSNSYNRNTLSFRQMFKFFNRATINVSMNYISTKTKNRPGGGTNMNPIFDVYTMPRNIDMAYYRNNYRIENGRWNANNRSHFVERSNGSYRLNNADKVALTGPMMSWYTYSNNHNNPYWLMYQNEGVQREDRFFGNITGTLDIWDGLSFQARLGIDFDKYENEAKRYATTYIPSGIEPYGRYWWSYNKTTEYYTDYMLNYNKTFNDTWEVSATAGFVGHTIKGQNKSVDTGDATYVDPQNIYLSDLINWFSVSAGGAGKNTQSRSSDWNKGAVFTAQLGWKEKVYVDGSYRRDWYRSFKQFKDRGTPASYGYFGFGANAIVSSLVKMPEWWNYLKYRVSYSEVGNSIPNQVFGAVSINWREKTYTTNLWADFKDPRPEKTQSFETGFESMFLNDRLSVDFTYYNSTTSNLYMVGTNASGRSIPMNSAKIRNQGFEASVGYNWKIMRNMTWKTTVNFAYNKNKILRTAYSVDETTGKEKENIIATNVGQVRVLYAEGGSVGDMYISDIRRYEADGVDDKGNPVKAGWYQLDSQGGLQTETKSDKALKKYVGNMNAPWTLGWSNQFTWKDLTLTFLINGRIGGKVLSFTEAFLDSYGLSQRTADARMYAEQNKIYATGYGDGKQLGVQLDDGSGRIVPIEAYYQSVGGNNPQDLQRYIYSGTNFRLRELTLGYTFRNLFGTNRNLSLSFIARNLFFIYKDAPVDPDVSLATGNGLGAFEMFNMPSARSFGFSLNMNF</sequence>
<dbReference type="FunFam" id="2.60.40.1120:FF:000003">
    <property type="entry name" value="Outer membrane protein Omp121"/>
    <property type="match status" value="1"/>
</dbReference>
<dbReference type="InterPro" id="IPR008969">
    <property type="entry name" value="CarboxyPept-like_regulatory"/>
</dbReference>
<evidence type="ECO:0000259" key="9">
    <source>
        <dbReference type="Pfam" id="PF07715"/>
    </source>
</evidence>
<gene>
    <name evidence="10" type="ordered locus">Prede_1047</name>
</gene>
<evidence type="ECO:0000256" key="1">
    <source>
        <dbReference type="ARBA" id="ARBA00004571"/>
    </source>
</evidence>
<dbReference type="PROSITE" id="PS52016">
    <property type="entry name" value="TONB_DEPENDENT_REC_3"/>
    <property type="match status" value="1"/>
</dbReference>
<keyword evidence="11" id="KW-1185">Reference proteome</keyword>
<accession>L0JAT8</accession>